<dbReference type="PANTHER" id="PTHR30055:SF151">
    <property type="entry name" value="TRANSCRIPTIONAL REGULATORY PROTEIN"/>
    <property type="match status" value="1"/>
</dbReference>
<dbReference type="KEGG" id="sna:Snas_1965"/>
<dbReference type="RefSeq" id="WP_013017232.1">
    <property type="nucleotide sequence ID" value="NC_013947.1"/>
</dbReference>
<evidence type="ECO:0000256" key="2">
    <source>
        <dbReference type="ARBA" id="ARBA00023125"/>
    </source>
</evidence>
<dbReference type="SUPFAM" id="SSF48498">
    <property type="entry name" value="Tetracyclin repressor-like, C-terminal domain"/>
    <property type="match status" value="1"/>
</dbReference>
<evidence type="ECO:0000256" key="1">
    <source>
        <dbReference type="ARBA" id="ARBA00023015"/>
    </source>
</evidence>
<keyword evidence="8" id="KW-1185">Reference proteome</keyword>
<dbReference type="SUPFAM" id="SSF46689">
    <property type="entry name" value="Homeodomain-like"/>
    <property type="match status" value="1"/>
</dbReference>
<evidence type="ECO:0000259" key="6">
    <source>
        <dbReference type="PROSITE" id="PS50977"/>
    </source>
</evidence>
<evidence type="ECO:0000256" key="4">
    <source>
        <dbReference type="PROSITE-ProRule" id="PRU00335"/>
    </source>
</evidence>
<dbReference type="PROSITE" id="PS50977">
    <property type="entry name" value="HTH_TETR_2"/>
    <property type="match status" value="1"/>
</dbReference>
<name>D3PZI7_STANL</name>
<dbReference type="Gene3D" id="1.10.357.10">
    <property type="entry name" value="Tetracycline Repressor, domain 2"/>
    <property type="match status" value="1"/>
</dbReference>
<evidence type="ECO:0000313" key="8">
    <source>
        <dbReference type="Proteomes" id="UP000000844"/>
    </source>
</evidence>
<accession>D3PZI7</accession>
<dbReference type="PANTHER" id="PTHR30055">
    <property type="entry name" value="HTH-TYPE TRANSCRIPTIONAL REGULATOR RUTR"/>
    <property type="match status" value="1"/>
</dbReference>
<dbReference type="Pfam" id="PF02909">
    <property type="entry name" value="TetR_C_1"/>
    <property type="match status" value="1"/>
</dbReference>
<dbReference type="STRING" id="446470.Snas_1965"/>
<dbReference type="eggNOG" id="COG1309">
    <property type="taxonomic scope" value="Bacteria"/>
</dbReference>
<feature type="domain" description="HTH tetR-type" evidence="6">
    <location>
        <begin position="24"/>
        <end position="84"/>
    </location>
</feature>
<dbReference type="Proteomes" id="UP000000844">
    <property type="component" value="Chromosome"/>
</dbReference>
<dbReference type="GO" id="GO:0003700">
    <property type="term" value="F:DNA-binding transcription factor activity"/>
    <property type="evidence" value="ECO:0007669"/>
    <property type="project" value="TreeGrafter"/>
</dbReference>
<dbReference type="HOGENOM" id="CLU_069543_0_1_11"/>
<evidence type="ECO:0000256" key="5">
    <source>
        <dbReference type="SAM" id="MobiDB-lite"/>
    </source>
</evidence>
<dbReference type="GO" id="GO:0045892">
    <property type="term" value="P:negative regulation of DNA-templated transcription"/>
    <property type="evidence" value="ECO:0007669"/>
    <property type="project" value="InterPro"/>
</dbReference>
<dbReference type="InterPro" id="IPR036271">
    <property type="entry name" value="Tet_transcr_reg_TetR-rel_C_sf"/>
</dbReference>
<gene>
    <name evidence="7" type="ordered locus">Snas_1965</name>
</gene>
<evidence type="ECO:0000256" key="3">
    <source>
        <dbReference type="ARBA" id="ARBA00023163"/>
    </source>
</evidence>
<dbReference type="GO" id="GO:0000976">
    <property type="term" value="F:transcription cis-regulatory region binding"/>
    <property type="evidence" value="ECO:0007669"/>
    <property type="project" value="TreeGrafter"/>
</dbReference>
<dbReference type="InterPro" id="IPR050109">
    <property type="entry name" value="HTH-type_TetR-like_transc_reg"/>
</dbReference>
<feature type="DNA-binding region" description="H-T-H motif" evidence="4">
    <location>
        <begin position="47"/>
        <end position="66"/>
    </location>
</feature>
<evidence type="ECO:0000313" key="7">
    <source>
        <dbReference type="EMBL" id="ADD41661.1"/>
    </source>
</evidence>
<dbReference type="InterPro" id="IPR009057">
    <property type="entry name" value="Homeodomain-like_sf"/>
</dbReference>
<organism evidence="7 8">
    <name type="scientific">Stackebrandtia nassauensis (strain DSM 44728 / CIP 108903 / NRRL B-16338 / NBRC 102104 / LLR-40K-21)</name>
    <dbReference type="NCBI Taxonomy" id="446470"/>
    <lineage>
        <taxon>Bacteria</taxon>
        <taxon>Bacillati</taxon>
        <taxon>Actinomycetota</taxon>
        <taxon>Actinomycetes</taxon>
        <taxon>Glycomycetales</taxon>
        <taxon>Glycomycetaceae</taxon>
        <taxon>Stackebrandtia</taxon>
    </lineage>
</organism>
<keyword evidence="2 4" id="KW-0238">DNA-binding</keyword>
<dbReference type="InterPro" id="IPR001647">
    <property type="entry name" value="HTH_TetR"/>
</dbReference>
<protein>
    <submittedName>
        <fullName evidence="7">Transcriptional regulator, TetR family</fullName>
    </submittedName>
</protein>
<dbReference type="InterPro" id="IPR004111">
    <property type="entry name" value="Repressor_TetR_C"/>
</dbReference>
<reference evidence="7 8" key="1">
    <citation type="journal article" date="2009" name="Stand. Genomic Sci.">
        <title>Complete genome sequence of Stackebrandtia nassauensis type strain (LLR-40K-21).</title>
        <authorList>
            <person name="Munk C."/>
            <person name="Lapidus A."/>
            <person name="Copeland A."/>
            <person name="Jando M."/>
            <person name="Mayilraj S."/>
            <person name="Glavina Del Rio T."/>
            <person name="Nolan M."/>
            <person name="Chen F."/>
            <person name="Lucas S."/>
            <person name="Tice H."/>
            <person name="Cheng J.F."/>
            <person name="Han C."/>
            <person name="Detter J.C."/>
            <person name="Bruce D."/>
            <person name="Goodwin L."/>
            <person name="Chain P."/>
            <person name="Pitluck S."/>
            <person name="Goker M."/>
            <person name="Ovchinikova G."/>
            <person name="Pati A."/>
            <person name="Ivanova N."/>
            <person name="Mavromatis K."/>
            <person name="Chen A."/>
            <person name="Palaniappan K."/>
            <person name="Land M."/>
            <person name="Hauser L."/>
            <person name="Chang Y.J."/>
            <person name="Jeffries C.D."/>
            <person name="Bristow J."/>
            <person name="Eisen J.A."/>
            <person name="Markowitz V."/>
            <person name="Hugenholtz P."/>
            <person name="Kyrpides N.C."/>
            <person name="Klenk H.P."/>
        </authorList>
    </citation>
    <scope>NUCLEOTIDE SEQUENCE [LARGE SCALE GENOMIC DNA]</scope>
    <source>
        <strain evidence="8">DSM 44728 / CIP 108903 / NRRL B-16338 / NBRC 102104 / LLR-40K-21</strain>
    </source>
</reference>
<feature type="region of interest" description="Disordered" evidence="5">
    <location>
        <begin position="1"/>
        <end position="23"/>
    </location>
</feature>
<keyword evidence="3" id="KW-0804">Transcription</keyword>
<keyword evidence="1" id="KW-0805">Transcription regulation</keyword>
<proteinExistence type="predicted"/>
<dbReference type="EMBL" id="CP001778">
    <property type="protein sequence ID" value="ADD41661.1"/>
    <property type="molecule type" value="Genomic_DNA"/>
</dbReference>
<dbReference type="AlphaFoldDB" id="D3PZI7"/>
<dbReference type="Pfam" id="PF00440">
    <property type="entry name" value="TetR_N"/>
    <property type="match status" value="1"/>
</dbReference>
<sequence>MSTPDAQSLLWGKRPSPGRGRKPSLSVDGIVTVAIALADAEGLAGLSMPRLAEELGCGVMTLYRYLPGKEELVALMMDTCLGQPPRLSDSPDWRGNCRAWALALREVCHEHPWWIDIALHNRVAGPNETAWLEAELRALAPLRLDPVVTMNVALAISSYVRGAVQPELRATPGPRFGFVDYPETHHRYPLVNEMFHAPAFQSGEGLSDFFGFGLERLLEGIDNLHATHGDDLRE</sequence>
<dbReference type="Gene3D" id="1.10.10.60">
    <property type="entry name" value="Homeodomain-like"/>
    <property type="match status" value="1"/>
</dbReference>